<feature type="domain" description="GST N-terminal" evidence="1">
    <location>
        <begin position="3"/>
        <end position="93"/>
    </location>
</feature>
<dbReference type="PANTHER" id="PTHR43968">
    <property type="match status" value="1"/>
</dbReference>
<evidence type="ECO:0000259" key="1">
    <source>
        <dbReference type="PROSITE" id="PS50404"/>
    </source>
</evidence>
<proteinExistence type="predicted"/>
<dbReference type="eggNOG" id="KOG0406">
    <property type="taxonomic scope" value="Eukaryota"/>
</dbReference>
<dbReference type="PROSITE" id="PS50404">
    <property type="entry name" value="GST_NTER"/>
    <property type="match status" value="1"/>
</dbReference>
<dbReference type="OrthoDB" id="202840at2759"/>
<dbReference type="SFLD" id="SFLDS00019">
    <property type="entry name" value="Glutathione_Transferase_(cytos"/>
    <property type="match status" value="1"/>
</dbReference>
<dbReference type="InterPro" id="IPR036282">
    <property type="entry name" value="Glutathione-S-Trfase_C_sf"/>
</dbReference>
<dbReference type="CDD" id="cd00299">
    <property type="entry name" value="GST_C_family"/>
    <property type="match status" value="1"/>
</dbReference>
<dbReference type="InParanoid" id="D8QEL1"/>
<dbReference type="SUPFAM" id="SSF47616">
    <property type="entry name" value="GST C-terminal domain-like"/>
    <property type="match status" value="1"/>
</dbReference>
<organism evidence="4">
    <name type="scientific">Schizophyllum commune (strain H4-8 / FGSC 9210)</name>
    <name type="common">Split gill fungus</name>
    <dbReference type="NCBI Taxonomy" id="578458"/>
    <lineage>
        <taxon>Eukaryota</taxon>
        <taxon>Fungi</taxon>
        <taxon>Dikarya</taxon>
        <taxon>Basidiomycota</taxon>
        <taxon>Agaricomycotina</taxon>
        <taxon>Agaricomycetes</taxon>
        <taxon>Agaricomycetidae</taxon>
        <taxon>Agaricales</taxon>
        <taxon>Schizophyllaceae</taxon>
        <taxon>Schizophyllum</taxon>
    </lineage>
</organism>
<dbReference type="GO" id="GO:0005737">
    <property type="term" value="C:cytoplasm"/>
    <property type="evidence" value="ECO:0007669"/>
    <property type="project" value="TreeGrafter"/>
</dbReference>
<dbReference type="CDD" id="cd00570">
    <property type="entry name" value="GST_N_family"/>
    <property type="match status" value="1"/>
</dbReference>
<keyword evidence="4" id="KW-1185">Reference proteome</keyword>
<evidence type="ECO:0000259" key="2">
    <source>
        <dbReference type="PROSITE" id="PS50405"/>
    </source>
</evidence>
<evidence type="ECO:0000313" key="3">
    <source>
        <dbReference type="EMBL" id="EFI94188.1"/>
    </source>
</evidence>
<dbReference type="Pfam" id="PF13409">
    <property type="entry name" value="GST_N_2"/>
    <property type="match status" value="1"/>
</dbReference>
<dbReference type="InterPro" id="IPR036249">
    <property type="entry name" value="Thioredoxin-like_sf"/>
</dbReference>
<reference evidence="3 4" key="1">
    <citation type="journal article" date="2010" name="Nat. Biotechnol.">
        <title>Genome sequence of the model mushroom Schizophyllum commune.</title>
        <authorList>
            <person name="Ohm R.A."/>
            <person name="de Jong J.F."/>
            <person name="Lugones L.G."/>
            <person name="Aerts A."/>
            <person name="Kothe E."/>
            <person name="Stajich J.E."/>
            <person name="de Vries R.P."/>
            <person name="Record E."/>
            <person name="Levasseur A."/>
            <person name="Baker S.E."/>
            <person name="Bartholomew K.A."/>
            <person name="Coutinho P.M."/>
            <person name="Erdmann S."/>
            <person name="Fowler T.J."/>
            <person name="Gathman A.C."/>
            <person name="Lombard V."/>
            <person name="Henrissat B."/>
            <person name="Knabe N."/>
            <person name="Kuees U."/>
            <person name="Lilly W.W."/>
            <person name="Lindquist E."/>
            <person name="Lucas S."/>
            <person name="Magnuson J.K."/>
            <person name="Piumi F."/>
            <person name="Raudaskoski M."/>
            <person name="Salamov A."/>
            <person name="Schmutz J."/>
            <person name="Schwarze F.W.M.R."/>
            <person name="vanKuyk P.A."/>
            <person name="Horton J.S."/>
            <person name="Grigoriev I.V."/>
            <person name="Woesten H.A.B."/>
        </authorList>
    </citation>
    <scope>NUCLEOTIDE SEQUENCE [LARGE SCALE GENOMIC DNA]</scope>
    <source>
        <strain evidence="4">H4-8 / FGSC 9210</strain>
    </source>
</reference>
<dbReference type="GeneID" id="9593841"/>
<dbReference type="KEGG" id="scm:SCHCO_02636133"/>
<dbReference type="Proteomes" id="UP000007431">
    <property type="component" value="Unassembled WGS sequence"/>
</dbReference>
<dbReference type="PROSITE" id="PS50405">
    <property type="entry name" value="GST_CTER"/>
    <property type="match status" value="1"/>
</dbReference>
<accession>D8QEL1</accession>
<dbReference type="InterPro" id="IPR010987">
    <property type="entry name" value="Glutathione-S-Trfase_C-like"/>
</dbReference>
<dbReference type="AlphaFoldDB" id="D8QEL1"/>
<name>D8QEL1_SCHCM</name>
<dbReference type="Gene3D" id="1.20.1050.10">
    <property type="match status" value="1"/>
</dbReference>
<gene>
    <name evidence="3" type="ORF">SCHCODRAFT_83194</name>
</gene>
<feature type="domain" description="GST C-terminal" evidence="2">
    <location>
        <begin position="98"/>
        <end position="239"/>
    </location>
</feature>
<dbReference type="OMA" id="IPAWHAF"/>
<sequence>MTQQITLYTSVICPFAHRAEIALEETGLPYKRFEIDLSNKPEWYPSVNPVGQVPAITYGGPDVPPDQPSPESTKIAESLVIIDFFNELAPNHPLLPSDPVLRAKARFFIEAFSSRFFPQWYASVLKGEGFDKLYDALEGLQALLPNSKSGTTSGKYASGKYAVGDEYTLADVAAAPFFARLEVALREDVGGFAEGEGPKAYKVLTEDARFARWREYFANLKERESFKKTWDEEKYKEKFAARISGARKA</sequence>
<dbReference type="SUPFAM" id="SSF52833">
    <property type="entry name" value="Thioredoxin-like"/>
    <property type="match status" value="1"/>
</dbReference>
<dbReference type="Pfam" id="PF13410">
    <property type="entry name" value="GST_C_2"/>
    <property type="match status" value="1"/>
</dbReference>
<dbReference type="STRING" id="578458.D8QEL1"/>
<dbReference type="InterPro" id="IPR050983">
    <property type="entry name" value="GST_Omega/HSP26"/>
</dbReference>
<dbReference type="VEuPathDB" id="FungiDB:SCHCODRAFT_02636133"/>
<dbReference type="RefSeq" id="XP_003029091.1">
    <property type="nucleotide sequence ID" value="XM_003029045.1"/>
</dbReference>
<dbReference type="PANTHER" id="PTHR43968:SF6">
    <property type="entry name" value="GLUTATHIONE S-TRANSFERASE OMEGA"/>
    <property type="match status" value="1"/>
</dbReference>
<evidence type="ECO:0000313" key="4">
    <source>
        <dbReference type="Proteomes" id="UP000007431"/>
    </source>
</evidence>
<evidence type="ECO:0008006" key="5">
    <source>
        <dbReference type="Google" id="ProtNLM"/>
    </source>
</evidence>
<dbReference type="InterPro" id="IPR004045">
    <property type="entry name" value="Glutathione_S-Trfase_N"/>
</dbReference>
<protein>
    <recommendedName>
        <fullName evidence="5">GST N-terminal domain-containing protein</fullName>
    </recommendedName>
</protein>
<dbReference type="InterPro" id="IPR040079">
    <property type="entry name" value="Glutathione_S-Trfase"/>
</dbReference>
<dbReference type="EMBL" id="GL377310">
    <property type="protein sequence ID" value="EFI94188.1"/>
    <property type="molecule type" value="Genomic_DNA"/>
</dbReference>
<dbReference type="Gene3D" id="3.40.30.10">
    <property type="entry name" value="Glutaredoxin"/>
    <property type="match status" value="1"/>
</dbReference>
<dbReference type="HOGENOM" id="CLU_066075_0_0_1"/>
<dbReference type="SFLD" id="SFLDG00358">
    <property type="entry name" value="Main_(cytGST)"/>
    <property type="match status" value="1"/>
</dbReference>